<protein>
    <submittedName>
        <fullName evidence="1">Uncharacterized protein</fullName>
    </submittedName>
</protein>
<evidence type="ECO:0000313" key="2">
    <source>
        <dbReference type="Proteomes" id="UP001152795"/>
    </source>
</evidence>
<comment type="caution">
    <text evidence="1">The sequence shown here is derived from an EMBL/GenBank/DDBJ whole genome shotgun (WGS) entry which is preliminary data.</text>
</comment>
<gene>
    <name evidence="1" type="ORF">PACLA_8A065992</name>
</gene>
<reference evidence="1" key="1">
    <citation type="submission" date="2020-04" db="EMBL/GenBank/DDBJ databases">
        <authorList>
            <person name="Alioto T."/>
            <person name="Alioto T."/>
            <person name="Gomez Garrido J."/>
        </authorList>
    </citation>
    <scope>NUCLEOTIDE SEQUENCE</scope>
    <source>
        <strain evidence="1">A484AB</strain>
    </source>
</reference>
<feature type="non-terminal residue" evidence="1">
    <location>
        <position position="1"/>
    </location>
</feature>
<dbReference type="AlphaFoldDB" id="A0A7D9HX66"/>
<proteinExistence type="predicted"/>
<sequence length="55" mass="6548">ELCEQLVKRYLARRDLNEMKKDADTGMLHAIESSKTEIKQTLEDMKQFIKLHKKN</sequence>
<accession>A0A7D9HX66</accession>
<evidence type="ECO:0000313" key="1">
    <source>
        <dbReference type="EMBL" id="CAB3994976.1"/>
    </source>
</evidence>
<dbReference type="EMBL" id="CACRXK020002575">
    <property type="protein sequence ID" value="CAB3994976.1"/>
    <property type="molecule type" value="Genomic_DNA"/>
</dbReference>
<name>A0A7D9HX66_PARCT</name>
<dbReference type="Proteomes" id="UP001152795">
    <property type="component" value="Unassembled WGS sequence"/>
</dbReference>
<keyword evidence="2" id="KW-1185">Reference proteome</keyword>
<organism evidence="1 2">
    <name type="scientific">Paramuricea clavata</name>
    <name type="common">Red gorgonian</name>
    <name type="synonym">Violescent sea-whip</name>
    <dbReference type="NCBI Taxonomy" id="317549"/>
    <lineage>
        <taxon>Eukaryota</taxon>
        <taxon>Metazoa</taxon>
        <taxon>Cnidaria</taxon>
        <taxon>Anthozoa</taxon>
        <taxon>Octocorallia</taxon>
        <taxon>Malacalcyonacea</taxon>
        <taxon>Plexauridae</taxon>
        <taxon>Paramuricea</taxon>
    </lineage>
</organism>